<keyword evidence="3" id="KW-1185">Reference proteome</keyword>
<reference evidence="2 3" key="2">
    <citation type="journal article" date="2021" name="Genomics">
        <title>High-quality reference genome for Clonorchis sinensis.</title>
        <authorList>
            <person name="Young N.D."/>
            <person name="Stroehlein A.J."/>
            <person name="Kinkar L."/>
            <person name="Wang T."/>
            <person name="Sohn W.M."/>
            <person name="Chang B.C.H."/>
            <person name="Kaur P."/>
            <person name="Weisz D."/>
            <person name="Dudchenko O."/>
            <person name="Aiden E.L."/>
            <person name="Korhonen P.K."/>
            <person name="Gasser R.B."/>
        </authorList>
    </citation>
    <scope>NUCLEOTIDE SEQUENCE [LARGE SCALE GENOMIC DNA]</scope>
    <source>
        <strain evidence="2">Cs-k2</strain>
    </source>
</reference>
<proteinExistence type="predicted"/>
<organism evidence="2 3">
    <name type="scientific">Clonorchis sinensis</name>
    <name type="common">Chinese liver fluke</name>
    <dbReference type="NCBI Taxonomy" id="79923"/>
    <lineage>
        <taxon>Eukaryota</taxon>
        <taxon>Metazoa</taxon>
        <taxon>Spiralia</taxon>
        <taxon>Lophotrochozoa</taxon>
        <taxon>Platyhelminthes</taxon>
        <taxon>Trematoda</taxon>
        <taxon>Digenea</taxon>
        <taxon>Opisthorchiida</taxon>
        <taxon>Opisthorchiata</taxon>
        <taxon>Opisthorchiidae</taxon>
        <taxon>Clonorchis</taxon>
    </lineage>
</organism>
<feature type="region of interest" description="Disordered" evidence="1">
    <location>
        <begin position="1"/>
        <end position="30"/>
    </location>
</feature>
<dbReference type="Proteomes" id="UP000286415">
    <property type="component" value="Unassembled WGS sequence"/>
</dbReference>
<dbReference type="AlphaFoldDB" id="A0A3R7C5Z3"/>
<dbReference type="InParanoid" id="A0A3R7C5Z3"/>
<reference evidence="2 3" key="1">
    <citation type="journal article" date="2018" name="Biotechnol. Adv.">
        <title>Improved genomic resources and new bioinformatic workflow for the carcinogenic parasite Clonorchis sinensis: Biotechnological implications.</title>
        <authorList>
            <person name="Wang D."/>
            <person name="Korhonen P.K."/>
            <person name="Gasser R.B."/>
            <person name="Young N.D."/>
        </authorList>
    </citation>
    <scope>NUCLEOTIDE SEQUENCE [LARGE SCALE GENOMIC DNA]</scope>
    <source>
        <strain evidence="2">Cs-k2</strain>
    </source>
</reference>
<dbReference type="EMBL" id="NIRI02000056">
    <property type="protein sequence ID" value="KAG5443432.1"/>
    <property type="molecule type" value="Genomic_DNA"/>
</dbReference>
<accession>A0A3R7C5Z3</accession>
<protein>
    <submittedName>
        <fullName evidence="2">Uncharacterized protein</fullName>
    </submittedName>
</protein>
<comment type="caution">
    <text evidence="2">The sequence shown here is derived from an EMBL/GenBank/DDBJ whole genome shotgun (WGS) entry which is preliminary data.</text>
</comment>
<evidence type="ECO:0000256" key="1">
    <source>
        <dbReference type="SAM" id="MobiDB-lite"/>
    </source>
</evidence>
<evidence type="ECO:0000313" key="3">
    <source>
        <dbReference type="Proteomes" id="UP000286415"/>
    </source>
</evidence>
<gene>
    <name evidence="2" type="ORF">CSKR_108862</name>
</gene>
<evidence type="ECO:0000313" key="2">
    <source>
        <dbReference type="EMBL" id="KAG5443432.1"/>
    </source>
</evidence>
<sequence length="149" mass="16945">MFPAKRRRDQVDPILEGVQHRQHPSSSHSLSHYSAKSCVIHLAVFAILKKAQRTALVSVGGISPCVEHGRAIIVDGAGCFPRLKRRVSWSVYPRELLLRLGLKDECYVVCLLQIDTVLTSSNLNTGVLKIFQQSPYYFINVERELEWRE</sequence>
<name>A0A3R7C5Z3_CLOSI</name>